<comment type="similarity">
    <text evidence="2 8">Belongs to the TFB5 family.</text>
</comment>
<dbReference type="Pfam" id="PF06331">
    <property type="entry name" value="Tfb5"/>
    <property type="match status" value="1"/>
</dbReference>
<keyword evidence="12" id="KW-1185">Reference proteome</keyword>
<dbReference type="GO" id="GO:0005675">
    <property type="term" value="C:transcription factor TFIIH holo complex"/>
    <property type="evidence" value="ECO:0007669"/>
    <property type="project" value="TreeGrafter"/>
</dbReference>
<evidence type="ECO:0000256" key="8">
    <source>
        <dbReference type="RuleBase" id="RU368032"/>
    </source>
</evidence>
<evidence type="ECO:0000256" key="7">
    <source>
        <dbReference type="ARBA" id="ARBA00023242"/>
    </source>
</evidence>
<dbReference type="EMBL" id="LK022890">
    <property type="protein sequence ID" value="VTZ70040.1"/>
    <property type="molecule type" value="Genomic_DNA"/>
</dbReference>
<dbReference type="GeneID" id="27794997"/>
<dbReference type="PANTHER" id="PTHR28580:SF1">
    <property type="entry name" value="GENERAL TRANSCRIPTION FACTOR IIH SUBUNIT 5"/>
    <property type="match status" value="1"/>
</dbReference>
<dbReference type="Proteomes" id="UP000071118">
    <property type="component" value="Chromosome 13"/>
</dbReference>
<keyword evidence="3 8" id="KW-0227">DNA damage</keyword>
<reference evidence="11 12" key="1">
    <citation type="journal article" date="2014" name="BMC Biol.">
        <title>A comprehensive evaluation of rodent malaria parasite genomes and gene expression.</title>
        <authorList>
            <person name="Otto T.D."/>
            <person name="Bohme U."/>
            <person name="Jackson A.P."/>
            <person name="Hunt M."/>
            <person name="Franke-Fayard B."/>
            <person name="Hoeijmakers W.A."/>
            <person name="Religa A.A."/>
            <person name="Robertson L."/>
            <person name="Sanders M."/>
            <person name="Ogun S.A."/>
            <person name="Cunningham D."/>
            <person name="Erhart A."/>
            <person name="Billker O."/>
            <person name="Khan S.M."/>
            <person name="Stunnenberg H.G."/>
            <person name="Langhorne J."/>
            <person name="Holder A.A."/>
            <person name="Waters A.P."/>
            <person name="Newbold C.I."/>
            <person name="Pain A."/>
            <person name="Berriman M."/>
            <person name="Janse C.J."/>
        </authorList>
    </citation>
    <scope>NUCLEOTIDE SEQUENCE [LARGE SCALE GENOMIC DNA]</scope>
    <source>
        <strain evidence="11 12">AS</strain>
    </source>
</reference>
<dbReference type="GO" id="GO:0006367">
    <property type="term" value="P:transcription initiation at RNA polymerase II promoter"/>
    <property type="evidence" value="ECO:0007669"/>
    <property type="project" value="UniProtKB-UniRule"/>
</dbReference>
<dbReference type="GO" id="GO:0000439">
    <property type="term" value="C:transcription factor TFIIH core complex"/>
    <property type="evidence" value="ECO:0007669"/>
    <property type="project" value="UniProtKB-UniRule"/>
</dbReference>
<dbReference type="SUPFAM" id="SSF142897">
    <property type="entry name" value="TFB5-like"/>
    <property type="match status" value="1"/>
</dbReference>
<dbReference type="RefSeq" id="XP_016654447.1">
    <property type="nucleotide sequence ID" value="XM_016799108.1"/>
</dbReference>
<dbReference type="Proteomes" id="UP000507163">
    <property type="component" value="Chromosome 13"/>
</dbReference>
<evidence type="ECO:0000313" key="13">
    <source>
        <dbReference type="Proteomes" id="UP000195489"/>
    </source>
</evidence>
<dbReference type="PANTHER" id="PTHR28580">
    <property type="entry name" value="GENERAL TRANSCRIPTION FACTOR IIH SUBUNIT 5"/>
    <property type="match status" value="1"/>
</dbReference>
<dbReference type="GO" id="GO:0006294">
    <property type="term" value="P:nucleotide-excision repair, preincision complex assembly"/>
    <property type="evidence" value="ECO:0007669"/>
    <property type="project" value="TreeGrafter"/>
</dbReference>
<dbReference type="VEuPathDB" id="PlasmoDB:PCHAS_1309000"/>
<reference evidence="13 14" key="3">
    <citation type="submission" date="2016-08" db="EMBL/GenBank/DDBJ databases">
        <authorList>
            <consortium name="Pathogen Informatics"/>
        </authorList>
    </citation>
    <scope>NUCLEOTIDE SEQUENCE [LARGE SCALE GENOMIC DNA]</scope>
    <source>
        <strain evidence="9 14">AJ</strain>
        <strain evidence="11">AS</strain>
        <strain evidence="10 13">CB</strain>
    </source>
</reference>
<evidence type="ECO:0000256" key="3">
    <source>
        <dbReference type="ARBA" id="ARBA00022763"/>
    </source>
</evidence>
<dbReference type="SMART" id="SM01395">
    <property type="entry name" value="Tbf5"/>
    <property type="match status" value="1"/>
</dbReference>
<proteinExistence type="inferred from homology"/>
<evidence type="ECO:0000313" key="11">
    <source>
        <dbReference type="EMBL" id="VTZ70040.1"/>
    </source>
</evidence>
<accession>A0A077TNL0</accession>
<gene>
    <name evidence="9" type="primary">TFB5</name>
    <name evidence="9" type="ORF">PCHAJ_000357500</name>
    <name evidence="11" type="ORF">PCHAS_1309000</name>
    <name evidence="10" type="ORF">PCHCB_000360200</name>
</gene>
<protein>
    <recommendedName>
        <fullName evidence="8">General transcription and DNA repair factor IIH subunit TFB5</fullName>
    </recommendedName>
</protein>
<dbReference type="InterPro" id="IPR009400">
    <property type="entry name" value="TFIIH_TTDA/Tfb5"/>
</dbReference>
<evidence type="ECO:0000313" key="10">
    <source>
        <dbReference type="EMBL" id="SCM06887.1"/>
    </source>
</evidence>
<dbReference type="Gene3D" id="3.30.70.1220">
    <property type="entry name" value="TFB5-like"/>
    <property type="match status" value="1"/>
</dbReference>
<evidence type="ECO:0000256" key="6">
    <source>
        <dbReference type="ARBA" id="ARBA00023204"/>
    </source>
</evidence>
<dbReference type="OrthoDB" id="354at2759"/>
<dbReference type="KEGG" id="pcb:PCHAS_1309000"/>
<evidence type="ECO:0000256" key="2">
    <source>
        <dbReference type="ARBA" id="ARBA00007470"/>
    </source>
</evidence>
<dbReference type="EMBL" id="LT608179">
    <property type="protein sequence ID" value="SCM03781.1"/>
    <property type="molecule type" value="Genomic_DNA"/>
</dbReference>
<evidence type="ECO:0000313" key="12">
    <source>
        <dbReference type="Proteomes" id="UP000071118"/>
    </source>
</evidence>
<evidence type="ECO:0000313" key="14">
    <source>
        <dbReference type="Proteomes" id="UP000507163"/>
    </source>
</evidence>
<keyword evidence="4 8" id="KW-0805">Transcription regulation</keyword>
<comment type="function">
    <text evidence="8">In NER, TFIIH acts by opening DNA around the lesion to allow the excision of the damaged oligonucleotide and its replacement by a new DNA fragment. In transcription, TFIIH has an essential role in transcription initiation. When the pre-initiation complex (PIC) has been established, TFIIH is required for promoter opening and promoter escape.</text>
</comment>
<evidence type="ECO:0000313" key="9">
    <source>
        <dbReference type="EMBL" id="SCM03781.1"/>
    </source>
</evidence>
<organism evidence="9 14">
    <name type="scientific">Plasmodium chabaudi chabaudi</name>
    <dbReference type="NCBI Taxonomy" id="31271"/>
    <lineage>
        <taxon>Eukaryota</taxon>
        <taxon>Sar</taxon>
        <taxon>Alveolata</taxon>
        <taxon>Apicomplexa</taxon>
        <taxon>Aconoidasida</taxon>
        <taxon>Haemosporida</taxon>
        <taxon>Plasmodiidae</taxon>
        <taxon>Plasmodium</taxon>
        <taxon>Plasmodium (Vinckeia)</taxon>
    </lineage>
</organism>
<dbReference type="AlphaFoldDB" id="A0A077TNL0"/>
<dbReference type="FunFam" id="3.30.70.1220:FF:000004">
    <property type="entry name" value="RNA polymerase II transcription factor B subunit 5"/>
    <property type="match status" value="1"/>
</dbReference>
<evidence type="ECO:0000256" key="5">
    <source>
        <dbReference type="ARBA" id="ARBA00023163"/>
    </source>
</evidence>
<name>A0A077TNL0_PLACU</name>
<comment type="subcellular location">
    <subcellularLocation>
        <location evidence="1 8">Nucleus</location>
    </subcellularLocation>
</comment>
<dbReference type="Proteomes" id="UP000195489">
    <property type="component" value="Chromosome 13"/>
</dbReference>
<sequence>MVTAIKGVLVKCDEPTMQIILLLNESKNFLIEKISDTVCLCKENVYDFLEKEVIRQLEYSEKHETED</sequence>
<keyword evidence="6 8" id="KW-0234">DNA repair</keyword>
<reference evidence="11" key="2">
    <citation type="submission" date="2014-05" db="EMBL/GenBank/DDBJ databases">
        <authorList>
            <person name="Aslett M.A."/>
            <person name="De Silva N."/>
        </authorList>
    </citation>
    <scope>NUCLEOTIDE SEQUENCE</scope>
    <source>
        <strain evidence="11">AS</strain>
    </source>
</reference>
<comment type="subunit">
    <text evidence="8">Component of the 7-subunit TFIIH core complex.</text>
</comment>
<dbReference type="EMBL" id="LT608165">
    <property type="protein sequence ID" value="SCM06887.1"/>
    <property type="molecule type" value="Genomic_DNA"/>
</dbReference>
<evidence type="ECO:0000256" key="1">
    <source>
        <dbReference type="ARBA" id="ARBA00004123"/>
    </source>
</evidence>
<dbReference type="InterPro" id="IPR035935">
    <property type="entry name" value="TFB5-like_sf"/>
</dbReference>
<evidence type="ECO:0000256" key="4">
    <source>
        <dbReference type="ARBA" id="ARBA00023015"/>
    </source>
</evidence>
<keyword evidence="7 8" id="KW-0539">Nucleus</keyword>
<keyword evidence="5 8" id="KW-0804">Transcription</keyword>